<dbReference type="PIRSF" id="PIRSF038896">
    <property type="entry name" value="NAPE-PLD"/>
    <property type="match status" value="1"/>
</dbReference>
<dbReference type="GO" id="GO:0005737">
    <property type="term" value="C:cytoplasm"/>
    <property type="evidence" value="ECO:0007669"/>
    <property type="project" value="TreeGrafter"/>
</dbReference>
<dbReference type="AlphaFoldDB" id="E1X5Z5"/>
<dbReference type="InterPro" id="IPR001279">
    <property type="entry name" value="Metallo-B-lactamas"/>
</dbReference>
<proteinExistence type="predicted"/>
<dbReference type="Proteomes" id="UP000008963">
    <property type="component" value="Chromosome"/>
</dbReference>
<organism evidence="2 3">
    <name type="scientific">Halobacteriovorax marinus (strain ATCC BAA-682 / DSM 15412 / SJ)</name>
    <name type="common">Bacteriovorax marinus</name>
    <dbReference type="NCBI Taxonomy" id="862908"/>
    <lineage>
        <taxon>Bacteria</taxon>
        <taxon>Pseudomonadati</taxon>
        <taxon>Bdellovibrionota</taxon>
        <taxon>Bacteriovoracia</taxon>
        <taxon>Bacteriovoracales</taxon>
        <taxon>Halobacteriovoraceae</taxon>
        <taxon>Halobacteriovorax</taxon>
    </lineage>
</organism>
<accession>E1X5Z5</accession>
<dbReference type="EMBL" id="FQ312005">
    <property type="protein sequence ID" value="CBW25712.1"/>
    <property type="molecule type" value="Genomic_DNA"/>
</dbReference>
<dbReference type="InterPro" id="IPR036866">
    <property type="entry name" value="RibonucZ/Hydroxyglut_hydro"/>
</dbReference>
<evidence type="ECO:0000259" key="1">
    <source>
        <dbReference type="Pfam" id="PF12706"/>
    </source>
</evidence>
<dbReference type="HOGENOM" id="CLU_020884_0_2_7"/>
<dbReference type="RefSeq" id="WP_014243497.1">
    <property type="nucleotide sequence ID" value="NC_016620.1"/>
</dbReference>
<dbReference type="PANTHER" id="PTHR15032">
    <property type="entry name" value="N-ACYL-PHOSPHATIDYLETHANOLAMINE-HYDROLYZING PHOSPHOLIPASE D"/>
    <property type="match status" value="1"/>
</dbReference>
<dbReference type="PATRIC" id="fig|862908.3.peg.779"/>
<dbReference type="InterPro" id="IPR024884">
    <property type="entry name" value="NAPE-PLD"/>
</dbReference>
<keyword evidence="3" id="KW-1185">Reference proteome</keyword>
<dbReference type="STRING" id="862908.BMS_0816"/>
<dbReference type="GO" id="GO:0070290">
    <property type="term" value="F:N-acylphosphatidylethanolamine-specific phospholipase D activity"/>
    <property type="evidence" value="ECO:0007669"/>
    <property type="project" value="InterPro"/>
</dbReference>
<evidence type="ECO:0000313" key="2">
    <source>
        <dbReference type="EMBL" id="CBW25712.1"/>
    </source>
</evidence>
<dbReference type="eggNOG" id="COG2220">
    <property type="taxonomic scope" value="Bacteria"/>
</dbReference>
<gene>
    <name evidence="2" type="ordered locus">BMS_0816</name>
</gene>
<sequence>MKLTIIILSFLGLGTIMVGCSALGTSPSKERIDKYKSSKNYNLKEEKFENRLPNIVDEMMDRNFTFGSIFNFFKSHPNRKPEKLLPEIKPDLASFLEPSKELKSIWFGHSTILLNMDSKIILVDPVFSKAASPVSFAVQRFQPPVLKLEELPKVDYILISHDHYDHLDMESIKFFKEKDIKFITPLGVGAHLEGWGISKEKIIERDWWQGAEFEGIKFIATPSQHFSGRGLMDRCKTLWASWVLQSENHNIYFSGDSGYDTHFKDIGDKYGPFDVAFIENGQYNEKWEEVHLLPKQSIQAYKDLRAKKYFPIHWGMFVLSMHTWNEPMQEIFKLSENNEVNLVVPKIGQIVNLSNDFTNEFWWRD</sequence>
<reference evidence="3" key="1">
    <citation type="journal article" date="2013" name="ISME J.">
        <title>A small predatory core genome in the divergent marine Bacteriovorax marinus SJ and the terrestrial Bdellovibrio bacteriovorus.</title>
        <authorList>
            <person name="Crossman L.C."/>
            <person name="Chen H."/>
            <person name="Cerdeno-Tarraga A.M."/>
            <person name="Brooks K."/>
            <person name="Quail M.A."/>
            <person name="Pineiro S.A."/>
            <person name="Hobley L."/>
            <person name="Sockett R.E."/>
            <person name="Bentley S.D."/>
            <person name="Parkhill J."/>
            <person name="Williams H.N."/>
            <person name="Stine O.C."/>
        </authorList>
    </citation>
    <scope>NUCLEOTIDE SEQUENCE [LARGE SCALE GENOMIC DNA]</scope>
    <source>
        <strain evidence="3">ATCC BAA-682 / DSM 15412 / SJ</strain>
    </source>
</reference>
<dbReference type="Pfam" id="PF12706">
    <property type="entry name" value="Lactamase_B_2"/>
    <property type="match status" value="1"/>
</dbReference>
<evidence type="ECO:0000313" key="3">
    <source>
        <dbReference type="Proteomes" id="UP000008963"/>
    </source>
</evidence>
<dbReference type="PANTHER" id="PTHR15032:SF4">
    <property type="entry name" value="N-ACYL-PHOSPHATIDYLETHANOLAMINE-HYDROLYZING PHOSPHOLIPASE D"/>
    <property type="match status" value="1"/>
</dbReference>
<dbReference type="KEGG" id="bmx:BMS_0816"/>
<name>E1X5Z5_HALMS</name>
<dbReference type="GO" id="GO:0008270">
    <property type="term" value="F:zinc ion binding"/>
    <property type="evidence" value="ECO:0007669"/>
    <property type="project" value="InterPro"/>
</dbReference>
<dbReference type="Gene3D" id="3.60.15.10">
    <property type="entry name" value="Ribonuclease Z/Hydroxyacylglutathione hydrolase-like"/>
    <property type="match status" value="1"/>
</dbReference>
<dbReference type="PROSITE" id="PS51257">
    <property type="entry name" value="PROKAR_LIPOPROTEIN"/>
    <property type="match status" value="1"/>
</dbReference>
<protein>
    <submittedName>
        <fullName evidence="2">Exported protein</fullName>
    </submittedName>
</protein>
<dbReference type="SUPFAM" id="SSF56281">
    <property type="entry name" value="Metallo-hydrolase/oxidoreductase"/>
    <property type="match status" value="1"/>
</dbReference>
<feature type="domain" description="Metallo-beta-lactamase" evidence="1">
    <location>
        <begin position="121"/>
        <end position="314"/>
    </location>
</feature>